<gene>
    <name evidence="3" type="ORF">SAMN04488507_102714</name>
    <name evidence="2" type="ORF">TFLO_2425</name>
</gene>
<name>A0AB38BJ76_9LACT</name>
<evidence type="ECO:0000259" key="1">
    <source>
        <dbReference type="PROSITE" id="PS50965"/>
    </source>
</evidence>
<reference evidence="3 5" key="2">
    <citation type="submission" date="2016-10" db="EMBL/GenBank/DDBJ databases">
        <authorList>
            <person name="Varghese N."/>
            <person name="Submissions S."/>
        </authorList>
    </citation>
    <scope>NUCLEOTIDE SEQUENCE [LARGE SCALE GENOMIC DNA]</scope>
    <source>
        <strain evidence="3 5">DSM 2094</strain>
    </source>
</reference>
<dbReference type="Pfam" id="PF08378">
    <property type="entry name" value="NERD"/>
    <property type="match status" value="1"/>
</dbReference>
<feature type="domain" description="NERD" evidence="1">
    <location>
        <begin position="78"/>
        <end position="191"/>
    </location>
</feature>
<dbReference type="EMBL" id="FOQC01000027">
    <property type="protein sequence ID" value="SFH93620.1"/>
    <property type="molecule type" value="Genomic_DNA"/>
</dbReference>
<organism evidence="3 5">
    <name type="scientific">Trichococcus flocculiformis</name>
    <dbReference type="NCBI Taxonomy" id="82803"/>
    <lineage>
        <taxon>Bacteria</taxon>
        <taxon>Bacillati</taxon>
        <taxon>Bacillota</taxon>
        <taxon>Bacilli</taxon>
        <taxon>Lactobacillales</taxon>
        <taxon>Carnobacteriaceae</taxon>
        <taxon>Trichococcus</taxon>
    </lineage>
</organism>
<accession>A0AB38BJ76</accession>
<keyword evidence="4" id="KW-1185">Reference proteome</keyword>
<reference evidence="2 4" key="1">
    <citation type="submission" date="2016-02" db="EMBL/GenBank/DDBJ databases">
        <authorList>
            <person name="Strepis N."/>
        </authorList>
    </citation>
    <scope>NUCLEOTIDE SEQUENCE [LARGE SCALE GENOMIC DNA]</scope>
    <source>
        <strain evidence="2">Trichococcus flocculiformis</strain>
    </source>
</reference>
<sequence length="340" mass="39545">MRRCPPGNSPTKKITPFESQNESFYRANAYIYAKSHNEVRIIAYKERTKPKLLRIYEVLSTRMSLDWENQQYYLNHQKGFEGEGVLDESTETLPPGCLVLNDLLLEHRNSFFQIDALLVCADTLVLLEAKNYEGVHYWGAEKFTKSTGTVLENPYLQLQKSKVKLEILLQSLSCRMKVEAYVVYVNPEFILLQAQNNDNYILPSQIHSYLRTLKLNSQPNAEQKRIADVLVRLHKQDYPATKLPVYQYEHLRKGLSCFSCNALMTSFIGHYMHCPACGERMNVKRLIKNGIDDFRILFPEQKVTTNRMSDWCGSGDKDRIYRVLKENYQAKGNNHGRHYV</sequence>
<comment type="caution">
    <text evidence="3">The sequence shown here is derived from an EMBL/GenBank/DDBJ whole genome shotgun (WGS) entry which is preliminary data.</text>
</comment>
<dbReference type="Proteomes" id="UP000199686">
    <property type="component" value="Unassembled WGS sequence"/>
</dbReference>
<dbReference type="InterPro" id="IPR011528">
    <property type="entry name" value="NERD"/>
</dbReference>
<dbReference type="AlphaFoldDB" id="A0AB38BJ76"/>
<evidence type="ECO:0000313" key="2">
    <source>
        <dbReference type="EMBL" id="CZQ99506.1"/>
    </source>
</evidence>
<evidence type="ECO:0000313" key="5">
    <source>
        <dbReference type="Proteomes" id="UP000199686"/>
    </source>
</evidence>
<dbReference type="EMBL" id="FJMZ01000034">
    <property type="protein sequence ID" value="CZQ99506.1"/>
    <property type="molecule type" value="Genomic_DNA"/>
</dbReference>
<dbReference type="Proteomes" id="UP000195947">
    <property type="component" value="Unassembled WGS sequence"/>
</dbReference>
<proteinExistence type="predicted"/>
<protein>
    <submittedName>
        <fullName evidence="3">Nuclease-related domain-containing protein</fullName>
    </submittedName>
</protein>
<evidence type="ECO:0000313" key="4">
    <source>
        <dbReference type="Proteomes" id="UP000195947"/>
    </source>
</evidence>
<dbReference type="PROSITE" id="PS50965">
    <property type="entry name" value="NERD"/>
    <property type="match status" value="1"/>
</dbReference>
<evidence type="ECO:0000313" key="3">
    <source>
        <dbReference type="EMBL" id="SFH93620.1"/>
    </source>
</evidence>